<feature type="domain" description="DUF7852" evidence="1">
    <location>
        <begin position="31"/>
        <end position="113"/>
    </location>
</feature>
<dbReference type="InterPro" id="IPR054845">
    <property type="entry name" value="Exosporium_prot_C"/>
</dbReference>
<dbReference type="Proteomes" id="UP001079657">
    <property type="component" value="Unassembled WGS sequence"/>
</dbReference>
<protein>
    <recommendedName>
        <fullName evidence="1">DUF7852 domain-containing protein</fullName>
    </recommendedName>
</protein>
<organism evidence="2 3">
    <name type="scientific">Clostridium ganghwense</name>
    <dbReference type="NCBI Taxonomy" id="312089"/>
    <lineage>
        <taxon>Bacteria</taxon>
        <taxon>Bacillati</taxon>
        <taxon>Bacillota</taxon>
        <taxon>Clostridia</taxon>
        <taxon>Eubacteriales</taxon>
        <taxon>Clostridiaceae</taxon>
        <taxon>Clostridium</taxon>
    </lineage>
</organism>
<gene>
    <name evidence="2" type="ORF">OXH55_15285</name>
</gene>
<evidence type="ECO:0000313" key="3">
    <source>
        <dbReference type="Proteomes" id="UP001079657"/>
    </source>
</evidence>
<dbReference type="NCBIfam" id="NF045794">
    <property type="entry name" value="CsxC_fam"/>
    <property type="match status" value="1"/>
</dbReference>
<accession>A0ABT4CSG7</accession>
<proteinExistence type="predicted"/>
<dbReference type="Pfam" id="PF25250">
    <property type="entry name" value="DUF7852"/>
    <property type="match status" value="1"/>
</dbReference>
<dbReference type="InterPro" id="IPR057174">
    <property type="entry name" value="DUF7852"/>
</dbReference>
<dbReference type="RefSeq" id="WP_268050908.1">
    <property type="nucleotide sequence ID" value="NZ_JAPQES010000006.1"/>
</dbReference>
<comment type="caution">
    <text evidence="2">The sequence shown here is derived from an EMBL/GenBank/DDBJ whole genome shotgun (WGS) entry which is preliminary data.</text>
</comment>
<sequence length="268" mass="30330">MEDRCRPTCCGKVNATTLPLCDGENLKPHGIHGPLVAKIPVVLGEKDIQIDVEAEIEFKEPYYEIKRIKKDIFLTQCKLIPRIGKKQCGRKLKSGKLFLEGFVRKNIEYATACCTSDDAVCGDIKHMTVDVPFRCVTEIEYDVPPQVCTRKPAEEIELICTKQCCNDCEDQVIGAVPCEQNFEDVICYTEKPFCELEEARIYEADIHKERVCTCPTHPYKKIVEKMVVYLRIKVLQLQQVKIKDGCGCNGGCKDKCKDGCKDMCSCID</sequence>
<evidence type="ECO:0000313" key="2">
    <source>
        <dbReference type="EMBL" id="MCY6371997.1"/>
    </source>
</evidence>
<reference evidence="2" key="1">
    <citation type="submission" date="2022-12" db="EMBL/GenBank/DDBJ databases">
        <authorList>
            <person name="Wang J."/>
        </authorList>
    </citation>
    <scope>NUCLEOTIDE SEQUENCE</scope>
    <source>
        <strain evidence="2">HY-42-06</strain>
    </source>
</reference>
<keyword evidence="3" id="KW-1185">Reference proteome</keyword>
<evidence type="ECO:0000259" key="1">
    <source>
        <dbReference type="Pfam" id="PF25250"/>
    </source>
</evidence>
<name>A0ABT4CSG7_9CLOT</name>
<dbReference type="EMBL" id="JAPQES010000006">
    <property type="protein sequence ID" value="MCY6371997.1"/>
    <property type="molecule type" value="Genomic_DNA"/>
</dbReference>